<dbReference type="GeneID" id="20206582"/>
<dbReference type="EMBL" id="AMQM01006280">
    <property type="status" value="NOT_ANNOTATED_CDS"/>
    <property type="molecule type" value="Genomic_DNA"/>
</dbReference>
<dbReference type="RefSeq" id="XP_009024417.1">
    <property type="nucleotide sequence ID" value="XM_009026169.1"/>
</dbReference>
<evidence type="ECO:0000313" key="3">
    <source>
        <dbReference type="Proteomes" id="UP000015101"/>
    </source>
</evidence>
<dbReference type="AlphaFoldDB" id="T1FCN3"/>
<dbReference type="EMBL" id="KB097336">
    <property type="protein sequence ID" value="ESN97600.1"/>
    <property type="molecule type" value="Genomic_DNA"/>
</dbReference>
<sequence>MDAMLQLMQNTKEDEKFAIEQDSYALLALLFFKKNDLRVKQFSILKDFLLEEHFKTFWSENSKLFEGIIMNQEMFLIPCFKKQLNNTKWDGNKLMYCLEEIKTNKSKNADQHSENSSNDINVLNFNDNKIEKVIIYQILTTSMIRFIMRRYGKLPYIDYIQGNNTQYMFSMFPFTDYFNHKFVRRYETLAQLSITFFANPVTIEIRSFLMFGMKSLSIVGPVDYNPLSVTIPPSKSDAPNSVRLDPCY</sequence>
<proteinExistence type="predicted"/>
<dbReference type="HOGENOM" id="CLU_1121144_0_0_1"/>
<dbReference type="KEGG" id="hro:HELRODRAFT_178036"/>
<accession>T1FCN3</accession>
<evidence type="ECO:0000313" key="2">
    <source>
        <dbReference type="EnsemblMetazoa" id="HelroP178036"/>
    </source>
</evidence>
<evidence type="ECO:0000313" key="1">
    <source>
        <dbReference type="EMBL" id="ESN97600.1"/>
    </source>
</evidence>
<name>T1FCN3_HELRO</name>
<reference evidence="1 3" key="2">
    <citation type="journal article" date="2013" name="Nature">
        <title>Insights into bilaterian evolution from three spiralian genomes.</title>
        <authorList>
            <person name="Simakov O."/>
            <person name="Marletaz F."/>
            <person name="Cho S.J."/>
            <person name="Edsinger-Gonzales E."/>
            <person name="Havlak P."/>
            <person name="Hellsten U."/>
            <person name="Kuo D.H."/>
            <person name="Larsson T."/>
            <person name="Lv J."/>
            <person name="Arendt D."/>
            <person name="Savage R."/>
            <person name="Osoegawa K."/>
            <person name="de Jong P."/>
            <person name="Grimwood J."/>
            <person name="Chapman J.A."/>
            <person name="Shapiro H."/>
            <person name="Aerts A."/>
            <person name="Otillar R.P."/>
            <person name="Terry A.Y."/>
            <person name="Boore J.L."/>
            <person name="Grigoriev I.V."/>
            <person name="Lindberg D.R."/>
            <person name="Seaver E.C."/>
            <person name="Weisblat D.A."/>
            <person name="Putnam N.H."/>
            <person name="Rokhsar D.S."/>
        </authorList>
    </citation>
    <scope>NUCLEOTIDE SEQUENCE</scope>
</reference>
<reference evidence="2" key="3">
    <citation type="submission" date="2015-06" db="UniProtKB">
        <authorList>
            <consortium name="EnsemblMetazoa"/>
        </authorList>
    </citation>
    <scope>IDENTIFICATION</scope>
</reference>
<gene>
    <name evidence="2" type="primary">20206582</name>
    <name evidence="1" type="ORF">HELRODRAFT_178036</name>
</gene>
<dbReference type="InParanoid" id="T1FCN3"/>
<dbReference type="CTD" id="20206582"/>
<protein>
    <submittedName>
        <fullName evidence="1 2">Uncharacterized protein</fullName>
    </submittedName>
</protein>
<dbReference type="EnsemblMetazoa" id="HelroT178036">
    <property type="protein sequence ID" value="HelroP178036"/>
    <property type="gene ID" value="HelroG178036"/>
</dbReference>
<reference evidence="3" key="1">
    <citation type="submission" date="2012-12" db="EMBL/GenBank/DDBJ databases">
        <authorList>
            <person name="Hellsten U."/>
            <person name="Grimwood J."/>
            <person name="Chapman J.A."/>
            <person name="Shapiro H."/>
            <person name="Aerts A."/>
            <person name="Otillar R.P."/>
            <person name="Terry A.Y."/>
            <person name="Boore J.L."/>
            <person name="Simakov O."/>
            <person name="Marletaz F."/>
            <person name="Cho S.-J."/>
            <person name="Edsinger-Gonzales E."/>
            <person name="Havlak P."/>
            <person name="Kuo D.-H."/>
            <person name="Larsson T."/>
            <person name="Lv J."/>
            <person name="Arendt D."/>
            <person name="Savage R."/>
            <person name="Osoegawa K."/>
            <person name="de Jong P."/>
            <person name="Lindberg D.R."/>
            <person name="Seaver E.C."/>
            <person name="Weisblat D.A."/>
            <person name="Putnam N.H."/>
            <person name="Grigoriev I.V."/>
            <person name="Rokhsar D.S."/>
        </authorList>
    </citation>
    <scope>NUCLEOTIDE SEQUENCE</scope>
</reference>
<keyword evidence="3" id="KW-1185">Reference proteome</keyword>
<organism evidence="2 3">
    <name type="scientific">Helobdella robusta</name>
    <name type="common">Californian leech</name>
    <dbReference type="NCBI Taxonomy" id="6412"/>
    <lineage>
        <taxon>Eukaryota</taxon>
        <taxon>Metazoa</taxon>
        <taxon>Spiralia</taxon>
        <taxon>Lophotrochozoa</taxon>
        <taxon>Annelida</taxon>
        <taxon>Clitellata</taxon>
        <taxon>Hirudinea</taxon>
        <taxon>Rhynchobdellida</taxon>
        <taxon>Glossiphoniidae</taxon>
        <taxon>Helobdella</taxon>
    </lineage>
</organism>
<dbReference type="Proteomes" id="UP000015101">
    <property type="component" value="Unassembled WGS sequence"/>
</dbReference>